<sequence>MKLAAAVPAAAALPYAASAETMLRMSSWLPPQHVLHKDVMQVWAKEVAEASGGRLRINTLPKPVAAPPGTFDAVADGIVEVAFNVHGYTPGRFLLTNVAEFPGVGDSAEAASVAYQRVFDKHMAQHGEHGDLKVLAVFANGPGHIFNSKRPIAKVEELQDLRIRVGGGMVNEIANQLGVSAVLKPASESYELMSAGIVDGLFFPVEPIITFKLDKLVRYGTIVPGGLYNTSWAVVMNKAAFDKLAPEDQEAIEKVSGEHLARMAGKAQDKNDKHALELVHAAGIEMITADEAFMAQIAERNMPLQEAWLKKVAERGVDGAQLLKAWGEELAAASNG</sequence>
<organism evidence="3 4">
    <name type="scientific">Nitratireductor pacificus pht-3B</name>
    <dbReference type="NCBI Taxonomy" id="391937"/>
    <lineage>
        <taxon>Bacteria</taxon>
        <taxon>Pseudomonadati</taxon>
        <taxon>Pseudomonadota</taxon>
        <taxon>Alphaproteobacteria</taxon>
        <taxon>Hyphomicrobiales</taxon>
        <taxon>Phyllobacteriaceae</taxon>
        <taxon>Nitratireductor</taxon>
    </lineage>
</organism>
<dbReference type="PATRIC" id="fig|391937.3.peg.2951"/>
<evidence type="ECO:0000313" key="4">
    <source>
        <dbReference type="Proteomes" id="UP000006786"/>
    </source>
</evidence>
<dbReference type="PANTHER" id="PTHR33376:SF15">
    <property type="entry name" value="BLL6794 PROTEIN"/>
    <property type="match status" value="1"/>
</dbReference>
<feature type="chain" id="PRO_5003864184" evidence="2">
    <location>
        <begin position="20"/>
        <end position="336"/>
    </location>
</feature>
<dbReference type="STRING" id="391937.NA2_14352"/>
<dbReference type="CDD" id="cd13665">
    <property type="entry name" value="PBP2_TRAP_Dctp3_4"/>
    <property type="match status" value="1"/>
</dbReference>
<protein>
    <submittedName>
        <fullName evidence="3">Extracellular solute-binding protein</fullName>
    </submittedName>
</protein>
<dbReference type="Pfam" id="PF03480">
    <property type="entry name" value="DctP"/>
    <property type="match status" value="1"/>
</dbReference>
<dbReference type="Gene3D" id="3.40.190.170">
    <property type="entry name" value="Bacterial extracellular solute-binding protein, family 7"/>
    <property type="match status" value="1"/>
</dbReference>
<evidence type="ECO:0000313" key="3">
    <source>
        <dbReference type="EMBL" id="EKF18101.1"/>
    </source>
</evidence>
<dbReference type="InterPro" id="IPR018389">
    <property type="entry name" value="DctP_fam"/>
</dbReference>
<comment type="caution">
    <text evidence="3">The sequence shown here is derived from an EMBL/GenBank/DDBJ whole genome shotgun (WGS) entry which is preliminary data.</text>
</comment>
<keyword evidence="4" id="KW-1185">Reference proteome</keyword>
<dbReference type="eggNOG" id="COG1638">
    <property type="taxonomic scope" value="Bacteria"/>
</dbReference>
<name>K2M7E8_9HYPH</name>
<dbReference type="InterPro" id="IPR038404">
    <property type="entry name" value="TRAP_DctP_sf"/>
</dbReference>
<dbReference type="Proteomes" id="UP000006786">
    <property type="component" value="Unassembled WGS sequence"/>
</dbReference>
<gene>
    <name evidence="3" type="ORF">NA2_14352</name>
</gene>
<evidence type="ECO:0000256" key="2">
    <source>
        <dbReference type="SAM" id="SignalP"/>
    </source>
</evidence>
<dbReference type="AlphaFoldDB" id="K2M7E8"/>
<dbReference type="GO" id="GO:0055085">
    <property type="term" value="P:transmembrane transport"/>
    <property type="evidence" value="ECO:0007669"/>
    <property type="project" value="InterPro"/>
</dbReference>
<keyword evidence="1 2" id="KW-0732">Signal</keyword>
<dbReference type="NCBIfam" id="NF037995">
    <property type="entry name" value="TRAP_S1"/>
    <property type="match status" value="1"/>
</dbReference>
<proteinExistence type="predicted"/>
<evidence type="ECO:0000256" key="1">
    <source>
        <dbReference type="ARBA" id="ARBA00022729"/>
    </source>
</evidence>
<accession>K2M7E8</accession>
<dbReference type="EMBL" id="AMRM01000016">
    <property type="protein sequence ID" value="EKF18101.1"/>
    <property type="molecule type" value="Genomic_DNA"/>
</dbReference>
<feature type="signal peptide" evidence="2">
    <location>
        <begin position="1"/>
        <end position="19"/>
    </location>
</feature>
<dbReference type="PANTHER" id="PTHR33376">
    <property type="match status" value="1"/>
</dbReference>
<reference evidence="3 4" key="1">
    <citation type="journal article" date="2012" name="J. Bacteriol.">
        <title>Genome Sequence of Nitratireductor pacificus Type Strain pht-3B.</title>
        <authorList>
            <person name="Lai Q."/>
            <person name="Li G."/>
            <person name="Shao Z."/>
        </authorList>
    </citation>
    <scope>NUCLEOTIDE SEQUENCE [LARGE SCALE GENOMIC DNA]</scope>
    <source>
        <strain evidence="4">pht-3B</strain>
    </source>
</reference>